<name>L9ZN78_9EURY</name>
<dbReference type="Gene3D" id="3.10.105.10">
    <property type="entry name" value="Dipeptide-binding Protein, Domain 3"/>
    <property type="match status" value="2"/>
</dbReference>
<gene>
    <name evidence="5" type="ORF">C483_19400</name>
</gene>
<comment type="caution">
    <text evidence="5">The sequence shown here is derived from an EMBL/GenBank/DDBJ whole genome shotgun (WGS) entry which is preliminary data.</text>
</comment>
<comment type="similarity">
    <text evidence="1">Belongs to the bacterial solute-binding protein 5 family.</text>
</comment>
<keyword evidence="3" id="KW-0732">Signal</keyword>
<dbReference type="RefSeq" id="WP_006654995.1">
    <property type="nucleotide sequence ID" value="NZ_AOIM01000043.1"/>
</dbReference>
<evidence type="ECO:0000256" key="3">
    <source>
        <dbReference type="ARBA" id="ARBA00022729"/>
    </source>
</evidence>
<evidence type="ECO:0000259" key="4">
    <source>
        <dbReference type="Pfam" id="PF00496"/>
    </source>
</evidence>
<dbReference type="InterPro" id="IPR039424">
    <property type="entry name" value="SBP_5"/>
</dbReference>
<dbReference type="GO" id="GO:0015833">
    <property type="term" value="P:peptide transport"/>
    <property type="evidence" value="ECO:0007669"/>
    <property type="project" value="TreeGrafter"/>
</dbReference>
<dbReference type="PROSITE" id="PS51257">
    <property type="entry name" value="PROKAR_LIPOPROTEIN"/>
    <property type="match status" value="1"/>
</dbReference>
<dbReference type="Gene3D" id="3.40.190.10">
    <property type="entry name" value="Periplasmic binding protein-like II"/>
    <property type="match status" value="1"/>
</dbReference>
<evidence type="ECO:0000313" key="5">
    <source>
        <dbReference type="EMBL" id="ELY86608.1"/>
    </source>
</evidence>
<sequence>MKRVAPSVTRRSLLAGASGVGLSALAGCSERFWSRAENTSPEQVELTIKTVPADDDAIAAMIMSQLRENLQAAGIDATHEPITEAELYRDVLIDGDYDVFVVKHPGIDEYDALHGLLHSQFVAERGWQNPFHFSDVGVDELLERQRTTDGDAREESLTELFDYLLETAPFTTVAYPDRIGGAQEQLSLSRPPRRAIEFVDILSQEFDDGPFDRPLEIGVYGEALTDRLNPLVVDRNRIQGLLGLLYDPLARRSTTDTHEPGEPATYEPWLAEQIEWDDDGGLTATVTLRDGLRWHDDERLDADDVAFTFRFIEDTSLGDVEGTVPAPRYRDRQTLLENTGRIEVIDDRTLELPFGSTGRPAAVRALSVPILPEHIWDPRSEVIAERQTRALVADNDEPVGSGLFEFGETSMDELVLEPFEDHVLRSADVPNRPSVLENFPQFEGIRYQIEPNVGAMLDSLADGAVDVTANAVPPDEVATITDASGVSTTTTSTTSFYMVGYNIHHPELGNPNVRQILSQLIDREYVVSEFFNGFAEEPTRSNELFGSRGQTHLDGTESTMPLSVFPGSDGEIDPERVRQLFVEVGYQYDDGALLK</sequence>
<proteinExistence type="inferred from homology"/>
<evidence type="ECO:0000256" key="2">
    <source>
        <dbReference type="ARBA" id="ARBA00022448"/>
    </source>
</evidence>
<dbReference type="InterPro" id="IPR000914">
    <property type="entry name" value="SBP_5_dom"/>
</dbReference>
<dbReference type="PROSITE" id="PS51318">
    <property type="entry name" value="TAT"/>
    <property type="match status" value="1"/>
</dbReference>
<dbReference type="Pfam" id="PF00496">
    <property type="entry name" value="SBP_bac_5"/>
    <property type="match status" value="1"/>
</dbReference>
<feature type="domain" description="Solute-binding protein family 5" evidence="4">
    <location>
        <begin position="266"/>
        <end position="591"/>
    </location>
</feature>
<dbReference type="STRING" id="1227493.C483_19400"/>
<dbReference type="GO" id="GO:1904680">
    <property type="term" value="F:peptide transmembrane transporter activity"/>
    <property type="evidence" value="ECO:0007669"/>
    <property type="project" value="TreeGrafter"/>
</dbReference>
<accession>L9ZN78</accession>
<dbReference type="PANTHER" id="PTHR30290">
    <property type="entry name" value="PERIPLASMIC BINDING COMPONENT OF ABC TRANSPORTER"/>
    <property type="match status" value="1"/>
</dbReference>
<dbReference type="Proteomes" id="UP000011519">
    <property type="component" value="Unassembled WGS sequence"/>
</dbReference>
<dbReference type="SUPFAM" id="SSF53850">
    <property type="entry name" value="Periplasmic binding protein-like II"/>
    <property type="match status" value="2"/>
</dbReference>
<dbReference type="Gene3D" id="3.90.76.10">
    <property type="entry name" value="Dipeptide-binding Protein, Domain 1"/>
    <property type="match status" value="1"/>
</dbReference>
<dbReference type="PANTHER" id="PTHR30290:SF9">
    <property type="entry name" value="OLIGOPEPTIDE-BINDING PROTEIN APPA"/>
    <property type="match status" value="1"/>
</dbReference>
<dbReference type="EMBL" id="AOIM01000043">
    <property type="protein sequence ID" value="ELY86608.1"/>
    <property type="molecule type" value="Genomic_DNA"/>
</dbReference>
<dbReference type="PATRIC" id="fig|1227493.4.peg.3902"/>
<evidence type="ECO:0000313" key="6">
    <source>
        <dbReference type="Proteomes" id="UP000011519"/>
    </source>
</evidence>
<reference evidence="5 6" key="1">
    <citation type="journal article" date="2014" name="PLoS Genet.">
        <title>Phylogenetically driven sequencing of extremely halophilic archaea reveals strategies for static and dynamic osmo-response.</title>
        <authorList>
            <person name="Becker E.A."/>
            <person name="Seitzer P.M."/>
            <person name="Tritt A."/>
            <person name="Larsen D."/>
            <person name="Krusor M."/>
            <person name="Yao A.I."/>
            <person name="Wu D."/>
            <person name="Madern D."/>
            <person name="Eisen J.A."/>
            <person name="Darling A.E."/>
            <person name="Facciotti M.T."/>
        </authorList>
    </citation>
    <scope>NUCLEOTIDE SEQUENCE [LARGE SCALE GENOMIC DNA]</scope>
    <source>
        <strain evidence="5 6">JCM 10989</strain>
    </source>
</reference>
<dbReference type="InterPro" id="IPR006311">
    <property type="entry name" value="TAT_signal"/>
</dbReference>
<keyword evidence="2" id="KW-0813">Transport</keyword>
<keyword evidence="6" id="KW-1185">Reference proteome</keyword>
<dbReference type="OrthoDB" id="233597at2157"/>
<organism evidence="5 6">
    <name type="scientific">Natrialba hulunbeirensis JCM 10989</name>
    <dbReference type="NCBI Taxonomy" id="1227493"/>
    <lineage>
        <taxon>Archaea</taxon>
        <taxon>Methanobacteriati</taxon>
        <taxon>Methanobacteriota</taxon>
        <taxon>Stenosarchaea group</taxon>
        <taxon>Halobacteria</taxon>
        <taxon>Halobacteriales</taxon>
        <taxon>Natrialbaceae</taxon>
        <taxon>Natrialba</taxon>
    </lineage>
</organism>
<evidence type="ECO:0000256" key="1">
    <source>
        <dbReference type="ARBA" id="ARBA00005695"/>
    </source>
</evidence>
<dbReference type="AlphaFoldDB" id="L9ZN78"/>
<protein>
    <submittedName>
        <fullName evidence="5">Family 5 extracellular solute-binding protein</fullName>
    </submittedName>
</protein>